<dbReference type="EMBL" id="FUEZ01000003">
    <property type="protein sequence ID" value="SPM38384.1"/>
    <property type="molecule type" value="Genomic_DNA"/>
</dbReference>
<organism evidence="7 8">
    <name type="scientific">Mycobacterium numidiamassiliense</name>
    <dbReference type="NCBI Taxonomy" id="1841861"/>
    <lineage>
        <taxon>Bacteria</taxon>
        <taxon>Bacillati</taxon>
        <taxon>Actinomycetota</taxon>
        <taxon>Actinomycetes</taxon>
        <taxon>Mycobacteriales</taxon>
        <taxon>Mycobacteriaceae</taxon>
        <taxon>Mycobacterium</taxon>
    </lineage>
</organism>
<dbReference type="PANTHER" id="PTHR43619">
    <property type="entry name" value="S-ADENOSYL-L-METHIONINE-DEPENDENT METHYLTRANSFERASE YKTD-RELATED"/>
    <property type="match status" value="1"/>
</dbReference>
<accession>A0A2U3P3S1</accession>
<dbReference type="GO" id="GO:0032259">
    <property type="term" value="P:methylation"/>
    <property type="evidence" value="ECO:0007669"/>
    <property type="project" value="UniProtKB-KW"/>
</dbReference>
<reference evidence="7 8" key="1">
    <citation type="submission" date="2017-01" db="EMBL/GenBank/DDBJ databases">
        <authorList>
            <consortium name="Urmite Genomes"/>
        </authorList>
    </citation>
    <scope>NUCLEOTIDE SEQUENCE [LARGE SCALE GENOMIC DNA]</scope>
    <source>
        <strain evidence="7 8">AB215</strain>
    </source>
</reference>
<comment type="function">
    <text evidence="1 6">Exhibits S-adenosyl-L-methionine-dependent methyltransferase activity.</text>
</comment>
<dbReference type="InterPro" id="IPR007213">
    <property type="entry name" value="Ppm1/Ppm2/Tcmp"/>
</dbReference>
<dbReference type="InterPro" id="IPR011610">
    <property type="entry name" value="SAM_mthyl_Trfase_ML2640-like"/>
</dbReference>
<keyword evidence="4 7" id="KW-0808">Transferase</keyword>
<evidence type="ECO:0000313" key="7">
    <source>
        <dbReference type="EMBL" id="SPM38384.1"/>
    </source>
</evidence>
<evidence type="ECO:0000256" key="2">
    <source>
        <dbReference type="ARBA" id="ARBA00008138"/>
    </source>
</evidence>
<dbReference type="NCBIfam" id="TIGR00027">
    <property type="entry name" value="mthyl_TIGR00027"/>
    <property type="match status" value="1"/>
</dbReference>
<dbReference type="STRING" id="1841861.GCA_900157365_04764"/>
<gene>
    <name evidence="7" type="ORF">MNAB215_561</name>
</gene>
<dbReference type="InterPro" id="IPR029063">
    <property type="entry name" value="SAM-dependent_MTases_sf"/>
</dbReference>
<dbReference type="RefSeq" id="WP_077077361.1">
    <property type="nucleotide sequence ID" value="NZ_FUEZ01000003.1"/>
</dbReference>
<evidence type="ECO:0000256" key="3">
    <source>
        <dbReference type="ARBA" id="ARBA00022603"/>
    </source>
</evidence>
<dbReference type="AlphaFoldDB" id="A0A2U3P3S1"/>
<keyword evidence="3 6" id="KW-0489">Methyltransferase</keyword>
<keyword evidence="5 6" id="KW-0949">S-adenosyl-L-methionine</keyword>
<dbReference type="EC" id="2.1.1.-" evidence="6"/>
<dbReference type="SUPFAM" id="SSF53335">
    <property type="entry name" value="S-adenosyl-L-methionine-dependent methyltransferases"/>
    <property type="match status" value="1"/>
</dbReference>
<evidence type="ECO:0000256" key="6">
    <source>
        <dbReference type="RuleBase" id="RU362030"/>
    </source>
</evidence>
<name>A0A2U3P3S1_9MYCO</name>
<dbReference type="Pfam" id="PF04072">
    <property type="entry name" value="LCM"/>
    <property type="match status" value="1"/>
</dbReference>
<dbReference type="Gene3D" id="3.40.50.150">
    <property type="entry name" value="Vaccinia Virus protein VP39"/>
    <property type="match status" value="1"/>
</dbReference>
<evidence type="ECO:0000256" key="4">
    <source>
        <dbReference type="ARBA" id="ARBA00022679"/>
    </source>
</evidence>
<evidence type="ECO:0000256" key="1">
    <source>
        <dbReference type="ARBA" id="ARBA00003907"/>
    </source>
</evidence>
<evidence type="ECO:0000256" key="5">
    <source>
        <dbReference type="ARBA" id="ARBA00022691"/>
    </source>
</evidence>
<dbReference type="PANTHER" id="PTHR43619:SF2">
    <property type="entry name" value="S-ADENOSYL-L-METHIONINE-DEPENDENT METHYLTRANSFERASES SUPERFAMILY PROTEIN"/>
    <property type="match status" value="1"/>
</dbReference>
<dbReference type="OrthoDB" id="9806164at2"/>
<sequence>MGRTDNDSWDLATSVGATATMVAAGRARATRDALIDDRFAEPLVRAVGVDFFTRWAAGELDADQVDVPGAPWGMRRMTDMLAARTRYIDAFFAAAADAGIRQVVILASGLDARGYRLPWAPGTTVFEIDQPQVIEFKTATITALGAQPTADVRAVPVDLRDDWPAALLGAGFDTGRPAAWAAEGLLGFLPPEAQDRLLDKITELSADGSQVVAEVFINSGTSGDALNEATRKWQDAGLDVALDDLGFPGDRNDAATYLADRGWQPVRTPLNQLMADNGLPLQPGDEEAPFGKNYYCTAVLRKAD</sequence>
<keyword evidence="8" id="KW-1185">Reference proteome</keyword>
<dbReference type="Proteomes" id="UP000240424">
    <property type="component" value="Unassembled WGS sequence"/>
</dbReference>
<protein>
    <recommendedName>
        <fullName evidence="6">S-adenosyl-L-methionine-dependent methyltransferase</fullName>
        <ecNumber evidence="6">2.1.1.-</ecNumber>
    </recommendedName>
</protein>
<evidence type="ECO:0000313" key="8">
    <source>
        <dbReference type="Proteomes" id="UP000240424"/>
    </source>
</evidence>
<dbReference type="GO" id="GO:0008168">
    <property type="term" value="F:methyltransferase activity"/>
    <property type="evidence" value="ECO:0007669"/>
    <property type="project" value="UniProtKB-UniRule"/>
</dbReference>
<proteinExistence type="inferred from homology"/>
<comment type="similarity">
    <text evidence="2 6">Belongs to the UPF0677 family.</text>
</comment>